<evidence type="ECO:0000256" key="6">
    <source>
        <dbReference type="PIRSR" id="PIRSR634603-3"/>
    </source>
</evidence>
<accession>A0A2S9QBA5</accession>
<evidence type="ECO:0000256" key="7">
    <source>
        <dbReference type="RuleBase" id="RU366006"/>
    </source>
</evidence>
<dbReference type="InterPro" id="IPR013342">
    <property type="entry name" value="Mandelate_racemase_C"/>
</dbReference>
<organism evidence="9 10">
    <name type="scientific">Labrys okinawensis</name>
    <dbReference type="NCBI Taxonomy" id="346911"/>
    <lineage>
        <taxon>Bacteria</taxon>
        <taxon>Pseudomonadati</taxon>
        <taxon>Pseudomonadota</taxon>
        <taxon>Alphaproteobacteria</taxon>
        <taxon>Hyphomicrobiales</taxon>
        <taxon>Xanthobacteraceae</taxon>
        <taxon>Labrys</taxon>
    </lineage>
</organism>
<name>A0A2S9QBA5_9HYPH</name>
<dbReference type="EC" id="5.1.1.-" evidence="7"/>
<dbReference type="Gene3D" id="3.30.390.10">
    <property type="entry name" value="Enolase-like, N-terminal domain"/>
    <property type="match status" value="1"/>
</dbReference>
<comment type="cofactor">
    <cofactor evidence="6 7">
        <name>Mg(2+)</name>
        <dbReference type="ChEBI" id="CHEBI:18420"/>
    </cofactor>
    <text evidence="6 7">Binds 1 Mg(2+) ion per subunit.</text>
</comment>
<feature type="binding site" evidence="6">
    <location>
        <position position="224"/>
    </location>
    <ligand>
        <name>Mg(2+)</name>
        <dbReference type="ChEBI" id="CHEBI:18420"/>
    </ligand>
</feature>
<evidence type="ECO:0000256" key="3">
    <source>
        <dbReference type="ARBA" id="ARBA00022842"/>
    </source>
</evidence>
<feature type="binding site" evidence="6">
    <location>
        <position position="201"/>
    </location>
    <ligand>
        <name>Mg(2+)</name>
        <dbReference type="ChEBI" id="CHEBI:18420"/>
    </ligand>
</feature>
<evidence type="ECO:0000256" key="1">
    <source>
        <dbReference type="ARBA" id="ARBA00008031"/>
    </source>
</evidence>
<reference evidence="9 10" key="1">
    <citation type="submission" date="2018-02" db="EMBL/GenBank/DDBJ databases">
        <title>Whole genome sequencing of endophytic bacterium.</title>
        <authorList>
            <person name="Eedara R."/>
            <person name="Podile A.R."/>
        </authorList>
    </citation>
    <scope>NUCLEOTIDE SEQUENCE [LARGE SCALE GENOMIC DNA]</scope>
    <source>
        <strain evidence="9 10">RP1T</strain>
    </source>
</reference>
<evidence type="ECO:0000256" key="4">
    <source>
        <dbReference type="ARBA" id="ARBA00023235"/>
    </source>
</evidence>
<evidence type="ECO:0000256" key="5">
    <source>
        <dbReference type="PIRSR" id="PIRSR634603-1"/>
    </source>
</evidence>
<dbReference type="SMART" id="SM00922">
    <property type="entry name" value="MR_MLE"/>
    <property type="match status" value="1"/>
</dbReference>
<dbReference type="GO" id="GO:0016855">
    <property type="term" value="F:racemase and epimerase activity, acting on amino acids and derivatives"/>
    <property type="evidence" value="ECO:0007669"/>
    <property type="project" value="UniProtKB-UniRule"/>
</dbReference>
<evidence type="ECO:0000256" key="2">
    <source>
        <dbReference type="ARBA" id="ARBA00022723"/>
    </source>
</evidence>
<dbReference type="SFLD" id="SFLDS00001">
    <property type="entry name" value="Enolase"/>
    <property type="match status" value="1"/>
</dbReference>
<dbReference type="EMBL" id="PUEJ01000005">
    <property type="protein sequence ID" value="PRH86633.1"/>
    <property type="molecule type" value="Genomic_DNA"/>
</dbReference>
<dbReference type="OrthoDB" id="9782675at2"/>
<proteinExistence type="inferred from homology"/>
<dbReference type="InterPro" id="IPR034593">
    <property type="entry name" value="DgoD-like"/>
</dbReference>
<dbReference type="Gene3D" id="3.20.20.120">
    <property type="entry name" value="Enolase-like C-terminal domain"/>
    <property type="match status" value="1"/>
</dbReference>
<dbReference type="SFLD" id="SFLDG00180">
    <property type="entry name" value="muconate_cycloisomerase"/>
    <property type="match status" value="1"/>
</dbReference>
<gene>
    <name evidence="9" type="ORF">C5L14_15015</name>
</gene>
<dbReference type="CDD" id="cd03319">
    <property type="entry name" value="L-Ala-DL-Glu_epimerase"/>
    <property type="match status" value="1"/>
</dbReference>
<protein>
    <recommendedName>
        <fullName evidence="7">Dipeptide epimerase</fullName>
        <ecNumber evidence="7">5.1.1.-</ecNumber>
    </recommendedName>
</protein>
<sequence length="327" mass="34361">MAAHLSVAVERWPLANVFTIARGSKTEAVVVVVEIARDGMRGRGECVPYARYGETVEGVVAAIEARREAIEAGLSRPALQDLVPAGAARNAIDCALWDLEAKLAGRPAWQMAGLAEPGPLTTAYTISLGEPEAMAEAAARAAHRPLLKIKLGTPDDTARIAAVRRHAPQSQLIIDANEGWRADNLVANLRACAEAGVTLIEQPLPAGDDGALAQVERIVPVCADESLHDRASLPDLKGRYDAINVKLDKAGGLTEAIALAAQARSLGLDLMIGCMVGTSLAMAPALLLAGQAVVVDLDGPLLLARDREPGLRYDGSTVYPPETALWG</sequence>
<dbReference type="RefSeq" id="WP_105862864.1">
    <property type="nucleotide sequence ID" value="NZ_PUEJ01000005.1"/>
</dbReference>
<dbReference type="SUPFAM" id="SSF54826">
    <property type="entry name" value="Enolase N-terminal domain-like"/>
    <property type="match status" value="1"/>
</dbReference>
<dbReference type="SFLD" id="SFLDF00010">
    <property type="entry name" value="dipeptide_epimerase"/>
    <property type="match status" value="1"/>
</dbReference>
<dbReference type="GO" id="GO:0046872">
    <property type="term" value="F:metal ion binding"/>
    <property type="evidence" value="ECO:0007669"/>
    <property type="project" value="UniProtKB-KW"/>
</dbReference>
<dbReference type="PANTHER" id="PTHR48080">
    <property type="entry name" value="D-GALACTONATE DEHYDRATASE-RELATED"/>
    <property type="match status" value="1"/>
</dbReference>
<dbReference type="NCBIfam" id="NF011708">
    <property type="entry name" value="PRK15129.1"/>
    <property type="match status" value="1"/>
</dbReference>
<dbReference type="InterPro" id="IPR029017">
    <property type="entry name" value="Enolase-like_N"/>
</dbReference>
<keyword evidence="4 7" id="KW-0413">Isomerase</keyword>
<evidence type="ECO:0000259" key="8">
    <source>
        <dbReference type="SMART" id="SM00922"/>
    </source>
</evidence>
<feature type="active site" description="Proton acceptor; specific for (S)-substrate epimerization" evidence="5">
    <location>
        <position position="246"/>
    </location>
</feature>
<evidence type="ECO:0000313" key="9">
    <source>
        <dbReference type="EMBL" id="PRH86633.1"/>
    </source>
</evidence>
<feature type="active site" description="Proton acceptor; specific for (R)-substrate epimerization" evidence="5">
    <location>
        <position position="150"/>
    </location>
</feature>
<comment type="caution">
    <text evidence="9">The sequence shown here is derived from an EMBL/GenBank/DDBJ whole genome shotgun (WGS) entry which is preliminary data.</text>
</comment>
<dbReference type="Pfam" id="PF02746">
    <property type="entry name" value="MR_MLE_N"/>
    <property type="match status" value="1"/>
</dbReference>
<feature type="binding site" evidence="6">
    <location>
        <position position="175"/>
    </location>
    <ligand>
        <name>Mg(2+)</name>
        <dbReference type="ChEBI" id="CHEBI:18420"/>
    </ligand>
</feature>
<dbReference type="InterPro" id="IPR034603">
    <property type="entry name" value="Dipeptide_epimerase"/>
</dbReference>
<dbReference type="Proteomes" id="UP000237682">
    <property type="component" value="Unassembled WGS sequence"/>
</dbReference>
<evidence type="ECO:0000313" key="10">
    <source>
        <dbReference type="Proteomes" id="UP000237682"/>
    </source>
</evidence>
<keyword evidence="3 6" id="KW-0460">Magnesium</keyword>
<dbReference type="InterPro" id="IPR036849">
    <property type="entry name" value="Enolase-like_C_sf"/>
</dbReference>
<dbReference type="InterPro" id="IPR029065">
    <property type="entry name" value="Enolase_C-like"/>
</dbReference>
<dbReference type="SUPFAM" id="SSF51604">
    <property type="entry name" value="Enolase C-terminal domain-like"/>
    <property type="match status" value="1"/>
</dbReference>
<dbReference type="NCBIfam" id="NF042940">
    <property type="entry name" value="racemase_DgcA"/>
    <property type="match status" value="1"/>
</dbReference>
<dbReference type="InterPro" id="IPR013341">
    <property type="entry name" value="Mandelate_racemase_N_dom"/>
</dbReference>
<dbReference type="PANTHER" id="PTHR48080:SF3">
    <property type="entry name" value="ENOLASE SUPERFAMILY MEMBER DDB_G0284701"/>
    <property type="match status" value="1"/>
</dbReference>
<keyword evidence="2 6" id="KW-0479">Metal-binding</keyword>
<comment type="similarity">
    <text evidence="1 7">Belongs to the mandelate racemase/muconate lactonizing enzyme family.</text>
</comment>
<keyword evidence="10" id="KW-1185">Reference proteome</keyword>
<dbReference type="AlphaFoldDB" id="A0A2S9QBA5"/>
<dbReference type="Pfam" id="PF13378">
    <property type="entry name" value="MR_MLE_C"/>
    <property type="match status" value="1"/>
</dbReference>
<feature type="domain" description="Mandelate racemase/muconate lactonizing enzyme C-terminal" evidence="8">
    <location>
        <begin position="131"/>
        <end position="222"/>
    </location>
</feature>